<dbReference type="AlphaFoldDB" id="A0AAY5EAT7"/>
<proteinExistence type="predicted"/>
<reference evidence="4" key="2">
    <citation type="submission" date="2025-08" db="UniProtKB">
        <authorList>
            <consortium name="Ensembl"/>
        </authorList>
    </citation>
    <scope>IDENTIFICATION</scope>
</reference>
<evidence type="ECO:0000256" key="2">
    <source>
        <dbReference type="PROSITE-ProRule" id="PRU00035"/>
    </source>
</evidence>
<keyword evidence="1 2" id="KW-0103">Bromodomain</keyword>
<dbReference type="Ensembl" id="ENSEEET00000058773.1">
    <property type="protein sequence ID" value="ENSEEEP00000053654.1"/>
    <property type="gene ID" value="ENSEEEG00000027120.1"/>
</dbReference>
<protein>
    <recommendedName>
        <fullName evidence="3">Bromo domain-containing protein</fullName>
    </recommendedName>
</protein>
<evidence type="ECO:0000313" key="4">
    <source>
        <dbReference type="Ensembl" id="ENSEEEP00000053654.1"/>
    </source>
</evidence>
<evidence type="ECO:0000256" key="1">
    <source>
        <dbReference type="ARBA" id="ARBA00023117"/>
    </source>
</evidence>
<dbReference type="GeneTree" id="ENSGT01120000276672"/>
<dbReference type="GO" id="GO:0005634">
    <property type="term" value="C:nucleus"/>
    <property type="evidence" value="ECO:0007669"/>
    <property type="project" value="TreeGrafter"/>
</dbReference>
<dbReference type="GO" id="GO:0000981">
    <property type="term" value="F:DNA-binding transcription factor activity, RNA polymerase II-specific"/>
    <property type="evidence" value="ECO:0007669"/>
    <property type="project" value="TreeGrafter"/>
</dbReference>
<dbReference type="PANTHER" id="PTHR46386:SF1">
    <property type="entry name" value="NUCLEAR BODY PROTEIN SP140-LIKE PROTEIN"/>
    <property type="match status" value="1"/>
</dbReference>
<keyword evidence="5" id="KW-1185">Reference proteome</keyword>
<dbReference type="InterPro" id="IPR001487">
    <property type="entry name" value="Bromodomain"/>
</dbReference>
<evidence type="ECO:0000313" key="5">
    <source>
        <dbReference type="Proteomes" id="UP000314983"/>
    </source>
</evidence>
<reference evidence="4 5" key="1">
    <citation type="submission" date="2020-05" db="EMBL/GenBank/DDBJ databases">
        <title>Electrophorus electricus (electric eel) genome, fEleEle1, primary haplotype.</title>
        <authorList>
            <person name="Myers G."/>
            <person name="Meyer A."/>
            <person name="Fedrigo O."/>
            <person name="Formenti G."/>
            <person name="Rhie A."/>
            <person name="Tracey A."/>
            <person name="Sims Y."/>
            <person name="Jarvis E.D."/>
        </authorList>
    </citation>
    <scope>NUCLEOTIDE SEQUENCE [LARGE SCALE GENOMIC DNA]</scope>
</reference>
<feature type="domain" description="Bromo" evidence="3">
    <location>
        <begin position="38"/>
        <end position="82"/>
    </location>
</feature>
<dbReference type="PROSITE" id="PS50014">
    <property type="entry name" value="BROMODOMAIN_2"/>
    <property type="match status" value="1"/>
</dbReference>
<reference evidence="4" key="3">
    <citation type="submission" date="2025-09" db="UniProtKB">
        <authorList>
            <consortium name="Ensembl"/>
        </authorList>
    </citation>
    <scope>IDENTIFICATION</scope>
</reference>
<organism evidence="4 5">
    <name type="scientific">Electrophorus electricus</name>
    <name type="common">Electric eel</name>
    <name type="synonym">Gymnotus electricus</name>
    <dbReference type="NCBI Taxonomy" id="8005"/>
    <lineage>
        <taxon>Eukaryota</taxon>
        <taxon>Metazoa</taxon>
        <taxon>Chordata</taxon>
        <taxon>Craniata</taxon>
        <taxon>Vertebrata</taxon>
        <taxon>Euteleostomi</taxon>
        <taxon>Actinopterygii</taxon>
        <taxon>Neopterygii</taxon>
        <taxon>Teleostei</taxon>
        <taxon>Ostariophysi</taxon>
        <taxon>Gymnotiformes</taxon>
        <taxon>Gymnotoidei</taxon>
        <taxon>Gymnotidae</taxon>
        <taxon>Electrophorus</taxon>
    </lineage>
</organism>
<dbReference type="InterPro" id="IPR036427">
    <property type="entry name" value="Bromodomain-like_sf"/>
</dbReference>
<sequence>MSFPTRRRMRREIHELMVETETECMANQSFVNNRDQGSPMWLDKVKDKLYSQKYETLRHFVSDTRLIFQNCNTFNRVRDKYSEYRDMEMFEQEFKTIFNIQ</sequence>
<dbReference type="SUPFAM" id="SSF47370">
    <property type="entry name" value="Bromodomain"/>
    <property type="match status" value="1"/>
</dbReference>
<dbReference type="Proteomes" id="UP000314983">
    <property type="component" value="Chromosome 4"/>
</dbReference>
<accession>A0AAY5EAT7</accession>
<dbReference type="Gene3D" id="1.20.920.10">
    <property type="entry name" value="Bromodomain-like"/>
    <property type="match status" value="1"/>
</dbReference>
<dbReference type="InterPro" id="IPR043563">
    <property type="entry name" value="Sp110/Sp140/Sp140L-like"/>
</dbReference>
<name>A0AAY5EAT7_ELEEL</name>
<dbReference type="Pfam" id="PF00439">
    <property type="entry name" value="Bromodomain"/>
    <property type="match status" value="1"/>
</dbReference>
<dbReference type="PANTHER" id="PTHR46386">
    <property type="entry name" value="NUCLEAR BODY PROTEIN SP140"/>
    <property type="match status" value="1"/>
</dbReference>
<evidence type="ECO:0000259" key="3">
    <source>
        <dbReference type="PROSITE" id="PS50014"/>
    </source>
</evidence>